<keyword evidence="1" id="KW-0812">Transmembrane</keyword>
<dbReference type="Proteomes" id="UP000240571">
    <property type="component" value="Unassembled WGS sequence"/>
</dbReference>
<feature type="transmembrane region" description="Helical" evidence="1">
    <location>
        <begin position="25"/>
        <end position="45"/>
    </location>
</feature>
<evidence type="ECO:0000313" key="2">
    <source>
        <dbReference type="EMBL" id="PTC32478.1"/>
    </source>
</evidence>
<dbReference type="EMBL" id="PYWW01000006">
    <property type="protein sequence ID" value="PTC32478.1"/>
    <property type="molecule type" value="Genomic_DNA"/>
</dbReference>
<accession>A0A2T4GA04</accession>
<protein>
    <submittedName>
        <fullName evidence="2">Uncharacterized protein</fullName>
    </submittedName>
</protein>
<name>A0A2T4GA04_9PSED</name>
<reference evidence="2 3" key="1">
    <citation type="submission" date="2018-03" db="EMBL/GenBank/DDBJ databases">
        <title>Diversity of bacteria associated with corn roots inoculated with woodland soils in Canada, and Description of Pseudomonas aylmerense sp. nov.</title>
        <authorList>
            <person name="Tambong J.T."/>
            <person name="Xu R."/>
            <person name="Tchagang C."/>
        </authorList>
    </citation>
    <scope>NUCLEOTIDE SEQUENCE [LARGE SCALE GENOMIC DNA]</scope>
    <source>
        <strain evidence="2 3">S1E44</strain>
    </source>
</reference>
<evidence type="ECO:0000313" key="3">
    <source>
        <dbReference type="Proteomes" id="UP000240571"/>
    </source>
</evidence>
<sequence length="73" mass="8364">MLWHAGFLCHVGPLWHVSFLCHVGLLWHVSFLWHVGLLWHVGSLWRAGLPRVGLRSSPSKTTAILQVDQVLRF</sequence>
<evidence type="ECO:0000256" key="1">
    <source>
        <dbReference type="SAM" id="Phobius"/>
    </source>
</evidence>
<organism evidence="2 3">
    <name type="scientific">Pseudomonas aylmerensis</name>
    <dbReference type="NCBI Taxonomy" id="1869229"/>
    <lineage>
        <taxon>Bacteria</taxon>
        <taxon>Pseudomonadati</taxon>
        <taxon>Pseudomonadota</taxon>
        <taxon>Gammaproteobacteria</taxon>
        <taxon>Pseudomonadales</taxon>
        <taxon>Pseudomonadaceae</taxon>
        <taxon>Pseudomonas</taxon>
    </lineage>
</organism>
<dbReference type="AlphaFoldDB" id="A0A2T4GA04"/>
<gene>
    <name evidence="2" type="ORF">C9382_03370</name>
</gene>
<comment type="caution">
    <text evidence="2">The sequence shown here is derived from an EMBL/GenBank/DDBJ whole genome shotgun (WGS) entry which is preliminary data.</text>
</comment>
<keyword evidence="1" id="KW-0472">Membrane</keyword>
<proteinExistence type="predicted"/>
<keyword evidence="1" id="KW-1133">Transmembrane helix</keyword>